<evidence type="ECO:0000313" key="2">
    <source>
        <dbReference type="Proteomes" id="UP000029453"/>
    </source>
</evidence>
<proteinExistence type="predicted"/>
<evidence type="ECO:0000313" key="1">
    <source>
        <dbReference type="EMBL" id="GAC42296.1"/>
    </source>
</evidence>
<protein>
    <submittedName>
        <fullName evidence="1">Archaeal DNA polymerase II</fullName>
    </submittedName>
</protein>
<dbReference type="AlphaFoldDB" id="M9LP91"/>
<keyword evidence="2" id="KW-1185">Reference proteome</keyword>
<accession>M9LP91</accession>
<name>M9LP91_PAEPP</name>
<dbReference type="EMBL" id="BALG01000084">
    <property type="protein sequence ID" value="GAC42296.1"/>
    <property type="molecule type" value="Genomic_DNA"/>
</dbReference>
<organism evidence="1 2">
    <name type="scientific">Paenibacillus popilliae ATCC 14706</name>
    <dbReference type="NCBI Taxonomy" id="1212764"/>
    <lineage>
        <taxon>Bacteria</taxon>
        <taxon>Bacillati</taxon>
        <taxon>Bacillota</taxon>
        <taxon>Bacilli</taxon>
        <taxon>Bacillales</taxon>
        <taxon>Paenibacillaceae</taxon>
        <taxon>Paenibacillus</taxon>
    </lineage>
</organism>
<gene>
    <name evidence="1" type="ORF">PPOP_1653</name>
</gene>
<sequence length="43" mass="5035">MKDQDRCPECDTFWEQCPCCGLSFCPDCRMVESDAELKLKEDE</sequence>
<comment type="caution">
    <text evidence="1">The sequence shown here is derived from an EMBL/GenBank/DDBJ whole genome shotgun (WGS) entry which is preliminary data.</text>
</comment>
<reference evidence="1 2" key="1">
    <citation type="submission" date="2012-10" db="EMBL/GenBank/DDBJ databases">
        <title>Draft Genome Sequence of Paenibacillus popilliae ATCC 14706T.</title>
        <authorList>
            <person name="Iiyama K."/>
            <person name="Mori K."/>
            <person name="Mon H."/>
            <person name="Chieda Y."/>
            <person name="Lee J.M."/>
            <person name="Kusakabe T."/>
            <person name="Tashiro K."/>
            <person name="Asano S."/>
            <person name="Yasunaga-Aoki C."/>
            <person name="Shimizu S."/>
        </authorList>
    </citation>
    <scope>NUCLEOTIDE SEQUENCE [LARGE SCALE GENOMIC DNA]</scope>
    <source>
        <strain evidence="1 2">ATCC 14706</strain>
    </source>
</reference>
<dbReference type="Proteomes" id="UP000029453">
    <property type="component" value="Unassembled WGS sequence"/>
</dbReference>